<reference evidence="1 2" key="1">
    <citation type="submission" date="2021-01" db="EMBL/GenBank/DDBJ databases">
        <title>Whole genome shotgun sequence of Actinoplanes lobatus NBRC 12513.</title>
        <authorList>
            <person name="Komaki H."/>
            <person name="Tamura T."/>
        </authorList>
    </citation>
    <scope>NUCLEOTIDE SEQUENCE [LARGE SCALE GENOMIC DNA]</scope>
    <source>
        <strain evidence="1 2">NBRC 12513</strain>
    </source>
</reference>
<organism evidence="1 2">
    <name type="scientific">Actinoplanes lobatus</name>
    <dbReference type="NCBI Taxonomy" id="113568"/>
    <lineage>
        <taxon>Bacteria</taxon>
        <taxon>Bacillati</taxon>
        <taxon>Actinomycetota</taxon>
        <taxon>Actinomycetes</taxon>
        <taxon>Micromonosporales</taxon>
        <taxon>Micromonosporaceae</taxon>
        <taxon>Actinoplanes</taxon>
    </lineage>
</organism>
<evidence type="ECO:0000313" key="2">
    <source>
        <dbReference type="Proteomes" id="UP000631312"/>
    </source>
</evidence>
<sequence length="301" mass="32356">MLTVCSYADVTVGSPGGGGRQKDWGLLELAGRLYGTGMEQVEALDRRIQALRTEVRRALTGGDRERVTSLRKQLRQAEREWDALLDEELADQTPPVTVPRPAPGPLLPVREQVHQALTLLGAPAAPKLVVAVHEAFATGELTPTKLTSLRRDEERSFHSSPYARPYYLCAALTADHLAPARGLIAVSSWPMATRIIGPLSPRVDFLTAAIRLAEHLDRLPETGPNAQRLLWRFAATIPGAAASANAMTPGAVAEAGRAELSIHLDADRSHREAAAKRAIDQLNPAQQLFGARLGDAAATGS</sequence>
<keyword evidence="2" id="KW-1185">Reference proteome</keyword>
<dbReference type="EMBL" id="BOMP01000161">
    <property type="protein sequence ID" value="GIE45383.1"/>
    <property type="molecule type" value="Genomic_DNA"/>
</dbReference>
<comment type="caution">
    <text evidence="1">The sequence shown here is derived from an EMBL/GenBank/DDBJ whole genome shotgun (WGS) entry which is preliminary data.</text>
</comment>
<accession>A0ABQ4AWU5</accession>
<name>A0ABQ4AWU5_9ACTN</name>
<evidence type="ECO:0000313" key="1">
    <source>
        <dbReference type="EMBL" id="GIE45383.1"/>
    </source>
</evidence>
<protein>
    <recommendedName>
        <fullName evidence="3">DUF222 domain-containing protein</fullName>
    </recommendedName>
</protein>
<evidence type="ECO:0008006" key="3">
    <source>
        <dbReference type="Google" id="ProtNLM"/>
    </source>
</evidence>
<dbReference type="Proteomes" id="UP000631312">
    <property type="component" value="Unassembled WGS sequence"/>
</dbReference>
<proteinExistence type="predicted"/>
<gene>
    <name evidence="1" type="ORF">Alo02nite_82810</name>
</gene>